<keyword evidence="6 10" id="KW-1133">Transmembrane helix</keyword>
<dbReference type="GO" id="GO:0004984">
    <property type="term" value="F:olfactory receptor activity"/>
    <property type="evidence" value="ECO:0007669"/>
    <property type="project" value="InterPro"/>
</dbReference>
<proteinExistence type="predicted"/>
<dbReference type="GO" id="GO:0007165">
    <property type="term" value="P:signal transduction"/>
    <property type="evidence" value="ECO:0007669"/>
    <property type="project" value="UniProtKB-KW"/>
</dbReference>
<evidence type="ECO:0000256" key="8">
    <source>
        <dbReference type="ARBA" id="ARBA00023170"/>
    </source>
</evidence>
<dbReference type="AlphaFoldDB" id="A0A232FN19"/>
<keyword evidence="8" id="KW-0675">Receptor</keyword>
<evidence type="ECO:0000256" key="10">
    <source>
        <dbReference type="SAM" id="Phobius"/>
    </source>
</evidence>
<dbReference type="GO" id="GO:0005549">
    <property type="term" value="F:odorant binding"/>
    <property type="evidence" value="ECO:0007669"/>
    <property type="project" value="InterPro"/>
</dbReference>
<dbReference type="Proteomes" id="UP000215335">
    <property type="component" value="Unassembled WGS sequence"/>
</dbReference>
<keyword evidence="9" id="KW-0807">Transducer</keyword>
<protein>
    <recommendedName>
        <fullName evidence="13">Odorant receptor</fullName>
    </recommendedName>
</protein>
<dbReference type="PANTHER" id="PTHR21137">
    <property type="entry name" value="ODORANT RECEPTOR"/>
    <property type="match status" value="1"/>
</dbReference>
<sequence>MTTRLETLAKTDENKASIEFRSDKVVHHDLKNTIIMHNDTIRCLAFRSCRLLEESFSLCFLLIQSLCVVTIALGGFYILCIYNDAYKLLRVVAFYTGTVLHLLYLHYVGQQIIDSSEKIFNSAYSSEWYLISTNARKLTKVIMVRSLYPCHLTAGKITSLSMETFGSVRLNITIILYLFYLLDVHEVVFNIIFMALQLMKTSMSYFTVLLSLE</sequence>
<dbReference type="GO" id="GO:0005886">
    <property type="term" value="C:plasma membrane"/>
    <property type="evidence" value="ECO:0007669"/>
    <property type="project" value="UniProtKB-SubCell"/>
</dbReference>
<evidence type="ECO:0000313" key="12">
    <source>
        <dbReference type="Proteomes" id="UP000215335"/>
    </source>
</evidence>
<evidence type="ECO:0000313" key="11">
    <source>
        <dbReference type="EMBL" id="OXU32114.1"/>
    </source>
</evidence>
<evidence type="ECO:0000256" key="5">
    <source>
        <dbReference type="ARBA" id="ARBA00022725"/>
    </source>
</evidence>
<evidence type="ECO:0000256" key="6">
    <source>
        <dbReference type="ARBA" id="ARBA00022989"/>
    </source>
</evidence>
<feature type="transmembrane region" description="Helical" evidence="10">
    <location>
        <begin position="174"/>
        <end position="196"/>
    </location>
</feature>
<dbReference type="InterPro" id="IPR004117">
    <property type="entry name" value="7tm6_olfct_rcpt"/>
</dbReference>
<evidence type="ECO:0000256" key="2">
    <source>
        <dbReference type="ARBA" id="ARBA00022475"/>
    </source>
</evidence>
<feature type="transmembrane region" description="Helical" evidence="10">
    <location>
        <begin position="88"/>
        <end position="107"/>
    </location>
</feature>
<gene>
    <name evidence="11" type="ORF">TSAR_002955</name>
</gene>
<dbReference type="Pfam" id="PF02949">
    <property type="entry name" value="7tm_6"/>
    <property type="match status" value="1"/>
</dbReference>
<keyword evidence="4 10" id="KW-0812">Transmembrane</keyword>
<evidence type="ECO:0000256" key="7">
    <source>
        <dbReference type="ARBA" id="ARBA00023136"/>
    </source>
</evidence>
<keyword evidence="3" id="KW-0716">Sensory transduction</keyword>
<keyword evidence="2" id="KW-1003">Cell membrane</keyword>
<evidence type="ECO:0000256" key="1">
    <source>
        <dbReference type="ARBA" id="ARBA00004651"/>
    </source>
</evidence>
<accession>A0A232FN19</accession>
<comment type="caution">
    <text evidence="11">The sequence shown here is derived from an EMBL/GenBank/DDBJ whole genome shotgun (WGS) entry which is preliminary data.</text>
</comment>
<dbReference type="PANTHER" id="PTHR21137:SF35">
    <property type="entry name" value="ODORANT RECEPTOR 19A-RELATED"/>
    <property type="match status" value="1"/>
</dbReference>
<evidence type="ECO:0000256" key="3">
    <source>
        <dbReference type="ARBA" id="ARBA00022606"/>
    </source>
</evidence>
<evidence type="ECO:0000256" key="9">
    <source>
        <dbReference type="ARBA" id="ARBA00023224"/>
    </source>
</evidence>
<reference evidence="11 12" key="1">
    <citation type="journal article" date="2017" name="Curr. Biol.">
        <title>The Evolution of Venom by Co-option of Single-Copy Genes.</title>
        <authorList>
            <person name="Martinson E.O."/>
            <person name="Mrinalini"/>
            <person name="Kelkar Y.D."/>
            <person name="Chang C.H."/>
            <person name="Werren J.H."/>
        </authorList>
    </citation>
    <scope>NUCLEOTIDE SEQUENCE [LARGE SCALE GENOMIC DNA]</scope>
    <source>
        <strain evidence="11 12">Alberta</strain>
        <tissue evidence="11">Whole body</tissue>
    </source>
</reference>
<evidence type="ECO:0008006" key="13">
    <source>
        <dbReference type="Google" id="ProtNLM"/>
    </source>
</evidence>
<keyword evidence="12" id="KW-1185">Reference proteome</keyword>
<organism evidence="11 12">
    <name type="scientific">Trichomalopsis sarcophagae</name>
    <dbReference type="NCBI Taxonomy" id="543379"/>
    <lineage>
        <taxon>Eukaryota</taxon>
        <taxon>Metazoa</taxon>
        <taxon>Ecdysozoa</taxon>
        <taxon>Arthropoda</taxon>
        <taxon>Hexapoda</taxon>
        <taxon>Insecta</taxon>
        <taxon>Pterygota</taxon>
        <taxon>Neoptera</taxon>
        <taxon>Endopterygota</taxon>
        <taxon>Hymenoptera</taxon>
        <taxon>Apocrita</taxon>
        <taxon>Proctotrupomorpha</taxon>
        <taxon>Chalcidoidea</taxon>
        <taxon>Pteromalidae</taxon>
        <taxon>Pteromalinae</taxon>
        <taxon>Trichomalopsis</taxon>
    </lineage>
</organism>
<dbReference type="EMBL" id="NNAY01000006">
    <property type="protein sequence ID" value="OXU32114.1"/>
    <property type="molecule type" value="Genomic_DNA"/>
</dbReference>
<evidence type="ECO:0000256" key="4">
    <source>
        <dbReference type="ARBA" id="ARBA00022692"/>
    </source>
</evidence>
<dbReference type="OrthoDB" id="6614360at2759"/>
<keyword evidence="7 10" id="KW-0472">Membrane</keyword>
<keyword evidence="5" id="KW-0552">Olfaction</keyword>
<name>A0A232FN19_9HYME</name>
<comment type="subcellular location">
    <subcellularLocation>
        <location evidence="1">Cell membrane</location>
        <topology evidence="1">Multi-pass membrane protein</topology>
    </subcellularLocation>
</comment>
<feature type="transmembrane region" description="Helical" evidence="10">
    <location>
        <begin position="55"/>
        <end position="81"/>
    </location>
</feature>